<evidence type="ECO:0000313" key="2">
    <source>
        <dbReference type="Proteomes" id="UP000292424"/>
    </source>
</evidence>
<dbReference type="EMBL" id="CP044016">
    <property type="protein sequence ID" value="QES89402.1"/>
    <property type="molecule type" value="Genomic_DNA"/>
</dbReference>
<dbReference type="PROSITE" id="PS51257">
    <property type="entry name" value="PROKAR_LIPOPROTEIN"/>
    <property type="match status" value="1"/>
</dbReference>
<dbReference type="Proteomes" id="UP000292424">
    <property type="component" value="Chromosome"/>
</dbReference>
<gene>
    <name evidence="1" type="ORF">E0W69_012255</name>
</gene>
<accession>A0A5P2G671</accession>
<keyword evidence="2" id="KW-1185">Reference proteome</keyword>
<reference evidence="1 2" key="1">
    <citation type="submission" date="2019-09" db="EMBL/GenBank/DDBJ databases">
        <title>Complete genome sequence of Arachidicoccus sp. B3-10 isolated from apple orchard soil.</title>
        <authorList>
            <person name="Kim H.S."/>
            <person name="Han K.-I."/>
            <person name="Suh M.K."/>
            <person name="Lee K.C."/>
            <person name="Eom M.K."/>
            <person name="Kim J.-S."/>
            <person name="Kang S.W."/>
            <person name="Sin Y."/>
            <person name="Lee J.-S."/>
        </authorList>
    </citation>
    <scope>NUCLEOTIDE SEQUENCE [LARGE SCALE GENOMIC DNA]</scope>
    <source>
        <strain evidence="1 2">B3-10</strain>
    </source>
</reference>
<organism evidence="1 2">
    <name type="scientific">Rhizosphaericola mali</name>
    <dbReference type="NCBI Taxonomy" id="2545455"/>
    <lineage>
        <taxon>Bacteria</taxon>
        <taxon>Pseudomonadati</taxon>
        <taxon>Bacteroidota</taxon>
        <taxon>Chitinophagia</taxon>
        <taxon>Chitinophagales</taxon>
        <taxon>Chitinophagaceae</taxon>
        <taxon>Rhizosphaericola</taxon>
    </lineage>
</organism>
<name>A0A5P2G671_9BACT</name>
<dbReference type="RefSeq" id="WP_131330347.1">
    <property type="nucleotide sequence ID" value="NZ_CP044016.1"/>
</dbReference>
<sequence>MKKIVSLNFIIASFTIMSCSSQQHTQSSNNSAVQYTAAKNYFVKNTYEANALQAIRLTSSNELNQYFGGARTMDSKSVQTNIDFEKNNAIALIYPKTDSTISIKITSVQSNTNNLLVHYKLKKGVKTTYSIVPFSLIILDKKYVENIQLVED</sequence>
<evidence type="ECO:0000313" key="1">
    <source>
        <dbReference type="EMBL" id="QES89402.1"/>
    </source>
</evidence>
<dbReference type="AlphaFoldDB" id="A0A5P2G671"/>
<dbReference type="OrthoDB" id="8613168at2"/>
<protein>
    <submittedName>
        <fullName evidence="1">Uncharacterized protein</fullName>
    </submittedName>
</protein>
<proteinExistence type="predicted"/>
<dbReference type="KEGG" id="arac:E0W69_012255"/>